<dbReference type="PANTHER" id="PTHR33755:SF6">
    <property type="entry name" value="PLASMID STABILIZATION SYSTEM PROTEIN"/>
    <property type="match status" value="1"/>
</dbReference>
<dbReference type="OrthoDB" id="5457915at2"/>
<dbReference type="KEGG" id="ncb:C0V82_24855"/>
<evidence type="ECO:0000256" key="1">
    <source>
        <dbReference type="ARBA" id="ARBA00006226"/>
    </source>
</evidence>
<dbReference type="InterPro" id="IPR035093">
    <property type="entry name" value="RelE/ParE_toxin_dom_sf"/>
</dbReference>
<keyword evidence="2" id="KW-1277">Toxin-antitoxin system</keyword>
<keyword evidence="3" id="KW-0614">Plasmid</keyword>
<reference evidence="3 4" key="1">
    <citation type="submission" date="2017-12" db="EMBL/GenBank/DDBJ databases">
        <title>Genomes of bacteria within cyanobacterial aggregates.</title>
        <authorList>
            <person name="Cai H."/>
        </authorList>
    </citation>
    <scope>NUCLEOTIDE SEQUENCE [LARGE SCALE GENOMIC DNA]</scope>
    <source>
        <strain evidence="3 4">TH16</strain>
        <plasmid evidence="3 4">unnamed1</plasmid>
    </source>
</reference>
<dbReference type="Proteomes" id="UP000234752">
    <property type="component" value="Plasmid unnamed1"/>
</dbReference>
<dbReference type="InterPro" id="IPR051803">
    <property type="entry name" value="TA_system_RelE-like_toxin"/>
</dbReference>
<proteinExistence type="inferred from homology"/>
<accession>A0A2K9NKV1</accession>
<sequence length="101" mass="11672">MRVLLYSAAARRDVADILRYITRQSLSTAVSQKFVAALDDHCRKLARLPGTLGRPRPELRAGMRSSPFRGYVVFFQYVDDRLEVINILEAHRDVETYFEEP</sequence>
<organism evidence="3 4">
    <name type="scientific">Niveispirillum cyanobacteriorum</name>
    <dbReference type="NCBI Taxonomy" id="1612173"/>
    <lineage>
        <taxon>Bacteria</taxon>
        <taxon>Pseudomonadati</taxon>
        <taxon>Pseudomonadota</taxon>
        <taxon>Alphaproteobacteria</taxon>
        <taxon>Rhodospirillales</taxon>
        <taxon>Azospirillaceae</taxon>
        <taxon>Niveispirillum</taxon>
    </lineage>
</organism>
<gene>
    <name evidence="3" type="ORF">C0V82_24855</name>
</gene>
<dbReference type="Gene3D" id="3.30.2310.20">
    <property type="entry name" value="RelE-like"/>
    <property type="match status" value="1"/>
</dbReference>
<evidence type="ECO:0000256" key="2">
    <source>
        <dbReference type="ARBA" id="ARBA00022649"/>
    </source>
</evidence>
<geneLocation type="plasmid" evidence="3 4">
    <name>unnamed1</name>
</geneLocation>
<dbReference type="RefSeq" id="WP_102115202.1">
    <property type="nucleotide sequence ID" value="NZ_BMGN01000001.1"/>
</dbReference>
<protein>
    <submittedName>
        <fullName evidence="3">Type II toxin-antitoxin system RelE/ParE family toxin</fullName>
    </submittedName>
</protein>
<comment type="similarity">
    <text evidence="1">Belongs to the RelE toxin family.</text>
</comment>
<evidence type="ECO:0000313" key="3">
    <source>
        <dbReference type="EMBL" id="AUN33698.1"/>
    </source>
</evidence>
<name>A0A2K9NKV1_9PROT</name>
<evidence type="ECO:0000313" key="4">
    <source>
        <dbReference type="Proteomes" id="UP000234752"/>
    </source>
</evidence>
<dbReference type="EMBL" id="CP025613">
    <property type="protein sequence ID" value="AUN33698.1"/>
    <property type="molecule type" value="Genomic_DNA"/>
</dbReference>
<dbReference type="PANTHER" id="PTHR33755">
    <property type="entry name" value="TOXIN PARE1-RELATED"/>
    <property type="match status" value="1"/>
</dbReference>
<dbReference type="AlphaFoldDB" id="A0A2K9NKV1"/>
<dbReference type="Pfam" id="PF05016">
    <property type="entry name" value="ParE_toxin"/>
    <property type="match status" value="1"/>
</dbReference>
<dbReference type="InterPro" id="IPR007712">
    <property type="entry name" value="RelE/ParE_toxin"/>
</dbReference>
<keyword evidence="4" id="KW-1185">Reference proteome</keyword>